<gene>
    <name evidence="1" type="ORF">ENR15_21385</name>
</gene>
<dbReference type="EMBL" id="DSPX01000216">
    <property type="protein sequence ID" value="HGG03120.1"/>
    <property type="molecule type" value="Genomic_DNA"/>
</dbReference>
<protein>
    <recommendedName>
        <fullName evidence="2">XRE family transcriptional regulator</fullName>
    </recommendedName>
</protein>
<proteinExistence type="predicted"/>
<accession>A0A7C3ZJW2</accession>
<name>A0A7C3ZJW2_9CYAN</name>
<sequence length="130" mass="14835">MPEHKLKKNRRLTQVGLIHLGRYLRWLRYFRGWTSVHDLGQHIATQESVLLSERGKELYIDPELVPGISGPQINRIEGGKITRLAIDQLLLLMDVLDPINPQTNHPMTLEDLLDIATGERSIEVPPISND</sequence>
<evidence type="ECO:0008006" key="2">
    <source>
        <dbReference type="Google" id="ProtNLM"/>
    </source>
</evidence>
<comment type="caution">
    <text evidence="1">The sequence shown here is derived from an EMBL/GenBank/DDBJ whole genome shotgun (WGS) entry which is preliminary data.</text>
</comment>
<dbReference type="AlphaFoldDB" id="A0A7C3ZJW2"/>
<evidence type="ECO:0000313" key="1">
    <source>
        <dbReference type="EMBL" id="HGG03120.1"/>
    </source>
</evidence>
<organism evidence="1">
    <name type="scientific">Planktothricoides sp. SpSt-374</name>
    <dbReference type="NCBI Taxonomy" id="2282167"/>
    <lineage>
        <taxon>Bacteria</taxon>
        <taxon>Bacillati</taxon>
        <taxon>Cyanobacteriota</taxon>
        <taxon>Cyanophyceae</taxon>
        <taxon>Oscillatoriophycideae</taxon>
        <taxon>Oscillatoriales</taxon>
        <taxon>Oscillatoriaceae</taxon>
        <taxon>Planktothricoides</taxon>
    </lineage>
</organism>
<reference evidence="1" key="1">
    <citation type="journal article" date="2020" name="mSystems">
        <title>Genome- and Community-Level Interaction Insights into Carbon Utilization and Element Cycling Functions of Hydrothermarchaeota in Hydrothermal Sediment.</title>
        <authorList>
            <person name="Zhou Z."/>
            <person name="Liu Y."/>
            <person name="Xu W."/>
            <person name="Pan J."/>
            <person name="Luo Z.H."/>
            <person name="Li M."/>
        </authorList>
    </citation>
    <scope>NUCLEOTIDE SEQUENCE [LARGE SCALE GENOMIC DNA]</scope>
    <source>
        <strain evidence="1">SpSt-374</strain>
    </source>
</reference>